<dbReference type="Pfam" id="PF01185">
    <property type="entry name" value="Hydrophobin"/>
    <property type="match status" value="1"/>
</dbReference>
<organism evidence="7 8">
    <name type="scientific">Gymnopilus junonius</name>
    <name type="common">Spectacular rustgill mushroom</name>
    <name type="synonym">Gymnopilus spectabilis subsp. junonius</name>
    <dbReference type="NCBI Taxonomy" id="109634"/>
    <lineage>
        <taxon>Eukaryota</taxon>
        <taxon>Fungi</taxon>
        <taxon>Dikarya</taxon>
        <taxon>Basidiomycota</taxon>
        <taxon>Agaricomycotina</taxon>
        <taxon>Agaricomycetes</taxon>
        <taxon>Agaricomycetidae</taxon>
        <taxon>Agaricales</taxon>
        <taxon>Agaricineae</taxon>
        <taxon>Hymenogastraceae</taxon>
        <taxon>Gymnopilus</taxon>
    </lineage>
</organism>
<evidence type="ECO:0000256" key="5">
    <source>
        <dbReference type="ARBA" id="ARBA00023157"/>
    </source>
</evidence>
<evidence type="ECO:0000256" key="2">
    <source>
        <dbReference type="ARBA" id="ARBA00010446"/>
    </source>
</evidence>
<name>A0A9P5NGW2_GYMJU</name>
<keyword evidence="6" id="KW-0732">Signal</keyword>
<feature type="signal peptide" evidence="6">
    <location>
        <begin position="1"/>
        <end position="18"/>
    </location>
</feature>
<evidence type="ECO:0000256" key="3">
    <source>
        <dbReference type="ARBA" id="ARBA00022512"/>
    </source>
</evidence>
<dbReference type="CDD" id="cd23507">
    <property type="entry name" value="hydrophobin_I"/>
    <property type="match status" value="1"/>
</dbReference>
<sequence>MLALPILVAASALPCTDGNECMMGSTQCCDSTINVSVLLVKLIQIHFHKLLLTVCCSLITIISASGTSCSQQPVCCTNNAF</sequence>
<dbReference type="Proteomes" id="UP000724874">
    <property type="component" value="Unassembled WGS sequence"/>
</dbReference>
<dbReference type="AlphaFoldDB" id="A0A9P5NGW2"/>
<evidence type="ECO:0000256" key="4">
    <source>
        <dbReference type="ARBA" id="ARBA00022525"/>
    </source>
</evidence>
<proteinExistence type="inferred from homology"/>
<accession>A0A9P5NGW2</accession>
<gene>
    <name evidence="7" type="ORF">CPB84DRAFT_1645051</name>
</gene>
<evidence type="ECO:0000313" key="7">
    <source>
        <dbReference type="EMBL" id="KAF8882625.1"/>
    </source>
</evidence>
<keyword evidence="3 6" id="KW-0134">Cell wall</keyword>
<keyword evidence="8" id="KW-1185">Reference proteome</keyword>
<comment type="similarity">
    <text evidence="2 6">Belongs to the fungal hydrophobin family.</text>
</comment>
<evidence type="ECO:0000313" key="8">
    <source>
        <dbReference type="Proteomes" id="UP000724874"/>
    </source>
</evidence>
<feature type="chain" id="PRO_5040527568" description="Hydrophobin" evidence="6">
    <location>
        <begin position="19"/>
        <end position="81"/>
    </location>
</feature>
<reference evidence="7" key="1">
    <citation type="submission" date="2020-11" db="EMBL/GenBank/DDBJ databases">
        <authorList>
            <consortium name="DOE Joint Genome Institute"/>
            <person name="Ahrendt S."/>
            <person name="Riley R."/>
            <person name="Andreopoulos W."/>
            <person name="LaButti K."/>
            <person name="Pangilinan J."/>
            <person name="Ruiz-duenas F.J."/>
            <person name="Barrasa J.M."/>
            <person name="Sanchez-Garcia M."/>
            <person name="Camarero S."/>
            <person name="Miyauchi S."/>
            <person name="Serrano A."/>
            <person name="Linde D."/>
            <person name="Babiker R."/>
            <person name="Drula E."/>
            <person name="Ayuso-Fernandez I."/>
            <person name="Pacheco R."/>
            <person name="Padilla G."/>
            <person name="Ferreira P."/>
            <person name="Barriuso J."/>
            <person name="Kellner H."/>
            <person name="Castanera R."/>
            <person name="Alfaro M."/>
            <person name="Ramirez L."/>
            <person name="Pisabarro A.G."/>
            <person name="Kuo A."/>
            <person name="Tritt A."/>
            <person name="Lipzen A."/>
            <person name="He G."/>
            <person name="Yan M."/>
            <person name="Ng V."/>
            <person name="Cullen D."/>
            <person name="Martin F."/>
            <person name="Rosso M.-N."/>
            <person name="Henrissat B."/>
            <person name="Hibbett D."/>
            <person name="Martinez A.T."/>
            <person name="Grigoriev I.V."/>
        </authorList>
    </citation>
    <scope>NUCLEOTIDE SEQUENCE</scope>
    <source>
        <strain evidence="7">AH 44721</strain>
    </source>
</reference>
<comment type="subcellular location">
    <subcellularLocation>
        <location evidence="1 6">Secreted</location>
        <location evidence="1 6">Cell wall</location>
    </subcellularLocation>
</comment>
<dbReference type="EMBL" id="JADNYJ010000121">
    <property type="protein sequence ID" value="KAF8882625.1"/>
    <property type="molecule type" value="Genomic_DNA"/>
</dbReference>
<dbReference type="OrthoDB" id="4225815at2759"/>
<evidence type="ECO:0000256" key="1">
    <source>
        <dbReference type="ARBA" id="ARBA00004191"/>
    </source>
</evidence>
<evidence type="ECO:0000256" key="6">
    <source>
        <dbReference type="RuleBase" id="RU365009"/>
    </source>
</evidence>
<protein>
    <recommendedName>
        <fullName evidence="6">Hydrophobin</fullName>
    </recommendedName>
</protein>
<comment type="caution">
    <text evidence="7">The sequence shown here is derived from an EMBL/GenBank/DDBJ whole genome shotgun (WGS) entry which is preliminary data.</text>
</comment>
<feature type="non-terminal residue" evidence="7">
    <location>
        <position position="1"/>
    </location>
</feature>
<keyword evidence="4 6" id="KW-0964">Secreted</keyword>
<dbReference type="GO" id="GO:0005199">
    <property type="term" value="F:structural constituent of cell wall"/>
    <property type="evidence" value="ECO:0007669"/>
    <property type="project" value="InterPro"/>
</dbReference>
<dbReference type="GO" id="GO:0009277">
    <property type="term" value="C:fungal-type cell wall"/>
    <property type="evidence" value="ECO:0007669"/>
    <property type="project" value="InterPro"/>
</dbReference>
<dbReference type="InterPro" id="IPR001338">
    <property type="entry name" value="Class_I_Hydrophobin"/>
</dbReference>
<keyword evidence="5 6" id="KW-1015">Disulfide bond</keyword>